<comment type="caution">
    <text evidence="2">The sequence shown here is derived from an EMBL/GenBank/DDBJ whole genome shotgun (WGS) entry which is preliminary data.</text>
</comment>
<dbReference type="RefSeq" id="WP_066509565.1">
    <property type="nucleotide sequence ID" value="NZ_JANIKK010000006.1"/>
</dbReference>
<dbReference type="STRING" id="1686286.GCA_900092335_01593"/>
<protein>
    <submittedName>
        <fullName evidence="2">MarR family transcriptional regulator</fullName>
    </submittedName>
</protein>
<dbReference type="AlphaFoldDB" id="A0A540R4T0"/>
<feature type="domain" description="Winged helix DNA-binding" evidence="1">
    <location>
        <begin position="31"/>
        <end position="101"/>
    </location>
</feature>
<dbReference type="PANTHER" id="PTHR37318">
    <property type="entry name" value="BSL7504 PROTEIN"/>
    <property type="match status" value="1"/>
</dbReference>
<dbReference type="InterPro" id="IPR036388">
    <property type="entry name" value="WH-like_DNA-bd_sf"/>
</dbReference>
<dbReference type="PANTHER" id="PTHR37318:SF1">
    <property type="entry name" value="BSL7504 PROTEIN"/>
    <property type="match status" value="1"/>
</dbReference>
<dbReference type="InterPro" id="IPR036390">
    <property type="entry name" value="WH_DNA-bd_sf"/>
</dbReference>
<reference evidence="2 3" key="1">
    <citation type="submission" date="2019-06" db="EMBL/GenBank/DDBJ databases">
        <title>Draft genome of C. phoceense Strain 272.</title>
        <authorList>
            <person name="Pacheco L.G.C."/>
            <person name="Barberis C.M."/>
            <person name="Almuzara M.N."/>
            <person name="Traglia G.M."/>
            <person name="Santos C.S."/>
            <person name="Rocha D.J.P.G."/>
            <person name="Aguiar E.R.G.R."/>
            <person name="Vay C.A."/>
        </authorList>
    </citation>
    <scope>NUCLEOTIDE SEQUENCE [LARGE SCALE GENOMIC DNA]</scope>
    <source>
        <strain evidence="2 3">272</strain>
    </source>
</reference>
<dbReference type="SUPFAM" id="SSF46785">
    <property type="entry name" value="Winged helix' DNA-binding domain"/>
    <property type="match status" value="1"/>
</dbReference>
<name>A0A540R4T0_9CORY</name>
<dbReference type="EMBL" id="VHIR01000019">
    <property type="protein sequence ID" value="TQE42728.1"/>
    <property type="molecule type" value="Genomic_DNA"/>
</dbReference>
<dbReference type="InterPro" id="IPR027395">
    <property type="entry name" value="WH_DNA-bd_dom"/>
</dbReference>
<accession>A0A540R4T0</accession>
<keyword evidence="3" id="KW-1185">Reference proteome</keyword>
<dbReference type="Gene3D" id="1.10.10.10">
    <property type="entry name" value="Winged helix-like DNA-binding domain superfamily/Winged helix DNA-binding domain"/>
    <property type="match status" value="1"/>
</dbReference>
<organism evidence="2 3">
    <name type="scientific">Corynebacterium phoceense</name>
    <dbReference type="NCBI Taxonomy" id="1686286"/>
    <lineage>
        <taxon>Bacteria</taxon>
        <taxon>Bacillati</taxon>
        <taxon>Actinomycetota</taxon>
        <taxon>Actinomycetes</taxon>
        <taxon>Mycobacteriales</taxon>
        <taxon>Corynebacteriaceae</taxon>
        <taxon>Corynebacterium</taxon>
    </lineage>
</organism>
<proteinExistence type="predicted"/>
<dbReference type="InterPro" id="IPR011991">
    <property type="entry name" value="ArsR-like_HTH"/>
</dbReference>
<dbReference type="Proteomes" id="UP000318080">
    <property type="component" value="Unassembled WGS sequence"/>
</dbReference>
<gene>
    <name evidence="2" type="ORF">EJK80_11095</name>
</gene>
<dbReference type="CDD" id="cd00090">
    <property type="entry name" value="HTH_ARSR"/>
    <property type="match status" value="1"/>
</dbReference>
<evidence type="ECO:0000313" key="2">
    <source>
        <dbReference type="EMBL" id="TQE42728.1"/>
    </source>
</evidence>
<dbReference type="GeneID" id="79852809"/>
<dbReference type="Pfam" id="PF13601">
    <property type="entry name" value="HTH_34"/>
    <property type="match status" value="1"/>
</dbReference>
<evidence type="ECO:0000313" key="3">
    <source>
        <dbReference type="Proteomes" id="UP000318080"/>
    </source>
</evidence>
<sequence length="103" mass="11228">MAALDPVIHPLNRFKICAALNAFGAVEGQVRKEMKFAALRDEVGISDATLSKQLGTLEDHGYVSRFREYGSSRGKDTVWVMLTTAGKSAFEGHLAALREMVGD</sequence>
<evidence type="ECO:0000259" key="1">
    <source>
        <dbReference type="Pfam" id="PF13601"/>
    </source>
</evidence>